<dbReference type="EMBL" id="AM181176">
    <property type="protein sequence ID" value="CAY51658.1"/>
    <property type="molecule type" value="Genomic_DNA"/>
</dbReference>
<reference evidence="2" key="2">
    <citation type="submission" date="2023-10" db="EMBL/GenBank/DDBJ databases">
        <authorList>
            <person name="Fortmann-Grote C."/>
        </authorList>
    </citation>
    <scope>NUCLEOTIDE SEQUENCE</scope>
    <source>
        <strain evidence="2">SBW25</strain>
    </source>
</reference>
<protein>
    <submittedName>
        <fullName evidence="2">Putative_PNPOx domain-containing protein</fullName>
    </submittedName>
</protein>
<proteinExistence type="predicted"/>
<dbReference type="NCBIfam" id="TIGR04025">
    <property type="entry name" value="PPOX_FMN_DR2398"/>
    <property type="match status" value="1"/>
</dbReference>
<name>C3JZ41_PSEFS</name>
<dbReference type="EMBL" id="OV986001">
    <property type="protein sequence ID" value="CAI2798965.1"/>
    <property type="molecule type" value="Genomic_DNA"/>
</dbReference>
<dbReference type="eggNOG" id="COG3576">
    <property type="taxonomic scope" value="Bacteria"/>
</dbReference>
<gene>
    <name evidence="3" type="ordered locus">PFLU_4807</name>
</gene>
<dbReference type="STRING" id="294.SRM1_04270"/>
<evidence type="ECO:0000259" key="1">
    <source>
        <dbReference type="Pfam" id="PF01243"/>
    </source>
</evidence>
<dbReference type="Pfam" id="PF01243">
    <property type="entry name" value="PNPOx_N"/>
    <property type="match status" value="1"/>
</dbReference>
<dbReference type="InterPro" id="IPR012349">
    <property type="entry name" value="Split_barrel_FMN-bd"/>
</dbReference>
<dbReference type="HOGENOM" id="CLU_085054_1_0_6"/>
<feature type="domain" description="Pyridoxamine 5'-phosphate oxidase N-terminal" evidence="1">
    <location>
        <begin position="36"/>
        <end position="155"/>
    </location>
</feature>
<sequence length="209" mass="23362">MPFAKVTHMLTTLEQLETLYGLPHERAVRKEIPFLNEDYQAMVRASPLVVVSSSGPDGIDGSPRGDVPGFVRIVDERTLAIPDRPGNNRVDTLRNLVQDPRIALLFIIPGVGETLRVNGRAQISIEPELLESFAVNGKPARSVILVQVEAAYFHCSKAFVRSDCWNPEKHLDRSALPSAGAFHKRLNDGQFDAEAYDREMPERVRITLY</sequence>
<organism evidence="3">
    <name type="scientific">Pseudomonas fluorescens (strain SBW25)</name>
    <dbReference type="NCBI Taxonomy" id="216595"/>
    <lineage>
        <taxon>Bacteria</taxon>
        <taxon>Pseudomonadati</taxon>
        <taxon>Pseudomonadota</taxon>
        <taxon>Gammaproteobacteria</taxon>
        <taxon>Pseudomonadales</taxon>
        <taxon>Pseudomonadaceae</taxon>
        <taxon>Pseudomonas</taxon>
    </lineage>
</organism>
<dbReference type="AlphaFoldDB" id="C3JZ41"/>
<dbReference type="Gene3D" id="2.30.110.10">
    <property type="entry name" value="Electron Transport, Fmn-binding Protein, Chain A"/>
    <property type="match status" value="1"/>
</dbReference>
<dbReference type="Proteomes" id="UP001152918">
    <property type="component" value="Chromosome"/>
</dbReference>
<reference evidence="3" key="1">
    <citation type="journal article" date="2009" name="Genome Biol.">
        <title>Genomic and genetic analyses of diversity and plant interactions of Pseudomonas fluorescens.</title>
        <authorList>
            <person name="Silby M.W."/>
            <person name="Cerdeno-Tarraga A.M."/>
            <person name="Vernikos G.S."/>
            <person name="Giddens S.R."/>
            <person name="Jackson R.W."/>
            <person name="Preston G.M."/>
            <person name="Zhang X.X."/>
            <person name="Moon C.D."/>
            <person name="Gehrig S.M."/>
            <person name="Godfrey S.A."/>
            <person name="Knight C.G."/>
            <person name="Malone J.G."/>
            <person name="Robinson Z."/>
            <person name="Spiers A.J."/>
            <person name="Harris S."/>
            <person name="Challis G.L."/>
            <person name="Yaxley A.M."/>
            <person name="Harris D."/>
            <person name="Seeger K."/>
            <person name="Murphy L."/>
            <person name="Rutter S."/>
            <person name="Squares R."/>
            <person name="Quail M.A."/>
            <person name="Saunders E."/>
            <person name="Mavromatis K."/>
            <person name="Brettin T.S."/>
            <person name="Bentley S.D."/>
            <person name="Hothersall J."/>
            <person name="Stephens E."/>
            <person name="Thomas C.M."/>
            <person name="Parkhill J."/>
            <person name="Levy S.B."/>
            <person name="Rainey P.B."/>
            <person name="Thomson N.R."/>
        </authorList>
    </citation>
    <scope>NUCLEOTIDE SEQUENCE [LARGE SCALE GENOMIC DNA]</scope>
    <source>
        <strain evidence="3">SBW25</strain>
    </source>
</reference>
<evidence type="ECO:0000313" key="2">
    <source>
        <dbReference type="EMBL" id="CAI2798965.1"/>
    </source>
</evidence>
<dbReference type="SUPFAM" id="SSF50475">
    <property type="entry name" value="FMN-binding split barrel"/>
    <property type="match status" value="1"/>
</dbReference>
<evidence type="ECO:0000313" key="3">
    <source>
        <dbReference type="EMBL" id="CAY51658.1"/>
    </source>
</evidence>
<dbReference type="PANTHER" id="PTHR42815">
    <property type="entry name" value="FAD-BINDING, PUTATIVE (AFU_ORTHOLOGUE AFUA_6G07600)-RELATED"/>
    <property type="match status" value="1"/>
</dbReference>
<dbReference type="InterPro" id="IPR011576">
    <property type="entry name" value="Pyridox_Oxase_N"/>
</dbReference>
<dbReference type="PANTHER" id="PTHR42815:SF2">
    <property type="entry name" value="FAD-BINDING, PUTATIVE (AFU_ORTHOLOGUE AFUA_6G07600)-RELATED"/>
    <property type="match status" value="1"/>
</dbReference>
<accession>C3JZ41</accession>
<dbReference type="KEGG" id="pfs:PFLU_4807"/>
<dbReference type="InterPro" id="IPR024029">
    <property type="entry name" value="Pyridox_Oxase_FMN-dep"/>
</dbReference>